<reference evidence="1 2" key="1">
    <citation type="submission" date="2016-07" db="EMBL/GenBank/DDBJ databases">
        <title>Pervasive Adenine N6-methylation of Active Genes in Fungi.</title>
        <authorList>
            <consortium name="DOE Joint Genome Institute"/>
            <person name="Mondo S.J."/>
            <person name="Dannebaum R.O."/>
            <person name="Kuo R.C."/>
            <person name="Labutti K."/>
            <person name="Haridas S."/>
            <person name="Kuo A."/>
            <person name="Salamov A."/>
            <person name="Ahrendt S.R."/>
            <person name="Lipzen A."/>
            <person name="Sullivan W."/>
            <person name="Andreopoulos W.B."/>
            <person name="Clum A."/>
            <person name="Lindquist E."/>
            <person name="Daum C."/>
            <person name="Ramamoorthy G.K."/>
            <person name="Gryganskyi A."/>
            <person name="Culley D."/>
            <person name="Magnuson J.K."/>
            <person name="James T.Y."/>
            <person name="O'Malley M.A."/>
            <person name="Stajich J.E."/>
            <person name="Spatafora J.W."/>
            <person name="Visel A."/>
            <person name="Grigoriev I.V."/>
        </authorList>
    </citation>
    <scope>NUCLEOTIDE SEQUENCE [LARGE SCALE GENOMIC DNA]</scope>
    <source>
        <strain evidence="1 2">CBS 115471</strain>
    </source>
</reference>
<protein>
    <recommendedName>
        <fullName evidence="3">DUF3253 domain-containing protein</fullName>
    </recommendedName>
</protein>
<dbReference type="InterPro" id="IPR036388">
    <property type="entry name" value="WH-like_DNA-bd_sf"/>
</dbReference>
<dbReference type="Gene3D" id="1.10.10.10">
    <property type="entry name" value="Winged helix-like DNA-binding domain superfamily/Winged helix DNA-binding domain"/>
    <property type="match status" value="1"/>
</dbReference>
<evidence type="ECO:0000313" key="2">
    <source>
        <dbReference type="Proteomes" id="UP000193144"/>
    </source>
</evidence>
<keyword evidence="2" id="KW-1185">Reference proteome</keyword>
<comment type="caution">
    <text evidence="1">The sequence shown here is derived from an EMBL/GenBank/DDBJ whole genome shotgun (WGS) entry which is preliminary data.</text>
</comment>
<name>A0A1Y1ZKM0_9PLEO</name>
<accession>A0A1Y1ZKM0</accession>
<gene>
    <name evidence="1" type="ORF">BCR34DRAFT_566240</name>
</gene>
<dbReference type="InterPro" id="IPR036390">
    <property type="entry name" value="WH_DNA-bd_sf"/>
</dbReference>
<dbReference type="OrthoDB" id="2563170at2759"/>
<dbReference type="InterPro" id="IPR021660">
    <property type="entry name" value="DUF3253"/>
</dbReference>
<dbReference type="AlphaFoldDB" id="A0A1Y1ZKM0"/>
<sequence>MSTTLTPTQTSTILPTTLSLLQGRSFPKTACPSEIARSLSRSHLDTLNAEDWRAAMSSIRQVLFELRDRGEVEILQKGIVVDDAVTCETVRGPIRVRFPLGRRRKIPGEL</sequence>
<dbReference type="EMBL" id="MCFA01000068">
    <property type="protein sequence ID" value="ORY10810.1"/>
    <property type="molecule type" value="Genomic_DNA"/>
</dbReference>
<evidence type="ECO:0008006" key="3">
    <source>
        <dbReference type="Google" id="ProtNLM"/>
    </source>
</evidence>
<organism evidence="1 2">
    <name type="scientific">Clohesyomyces aquaticus</name>
    <dbReference type="NCBI Taxonomy" id="1231657"/>
    <lineage>
        <taxon>Eukaryota</taxon>
        <taxon>Fungi</taxon>
        <taxon>Dikarya</taxon>
        <taxon>Ascomycota</taxon>
        <taxon>Pezizomycotina</taxon>
        <taxon>Dothideomycetes</taxon>
        <taxon>Pleosporomycetidae</taxon>
        <taxon>Pleosporales</taxon>
        <taxon>Lindgomycetaceae</taxon>
        <taxon>Clohesyomyces</taxon>
    </lineage>
</organism>
<dbReference type="Proteomes" id="UP000193144">
    <property type="component" value="Unassembled WGS sequence"/>
</dbReference>
<dbReference type="SUPFAM" id="SSF46785">
    <property type="entry name" value="Winged helix' DNA-binding domain"/>
    <property type="match status" value="1"/>
</dbReference>
<proteinExistence type="predicted"/>
<evidence type="ECO:0000313" key="1">
    <source>
        <dbReference type="EMBL" id="ORY10810.1"/>
    </source>
</evidence>
<dbReference type="Pfam" id="PF11625">
    <property type="entry name" value="DUF3253"/>
    <property type="match status" value="1"/>
</dbReference>